<evidence type="ECO:0000256" key="6">
    <source>
        <dbReference type="ARBA" id="ARBA00023002"/>
    </source>
</evidence>
<keyword evidence="3" id="KW-0285">Flavoprotein</keyword>
<dbReference type="EMBL" id="ML994616">
    <property type="protein sequence ID" value="KAF2192070.1"/>
    <property type="molecule type" value="Genomic_DNA"/>
</dbReference>
<dbReference type="Pfam" id="PF13450">
    <property type="entry name" value="NAD_binding_8"/>
    <property type="match status" value="1"/>
</dbReference>
<dbReference type="PANTHER" id="PTHR23023">
    <property type="entry name" value="DIMETHYLANILINE MONOOXYGENASE"/>
    <property type="match status" value="1"/>
</dbReference>
<dbReference type="PRINTS" id="PR00370">
    <property type="entry name" value="FMOXYGENASE"/>
</dbReference>
<dbReference type="GO" id="GO:0050660">
    <property type="term" value="F:flavin adenine dinucleotide binding"/>
    <property type="evidence" value="ECO:0007669"/>
    <property type="project" value="InterPro"/>
</dbReference>
<dbReference type="SUPFAM" id="SSF51905">
    <property type="entry name" value="FAD/NAD(P)-binding domain"/>
    <property type="match status" value="2"/>
</dbReference>
<evidence type="ECO:0000256" key="2">
    <source>
        <dbReference type="ARBA" id="ARBA00009183"/>
    </source>
</evidence>
<protein>
    <submittedName>
        <fullName evidence="8">FAD/NAD(P)-binding domain-containing protein</fullName>
    </submittedName>
</protein>
<dbReference type="InterPro" id="IPR036188">
    <property type="entry name" value="FAD/NAD-bd_sf"/>
</dbReference>
<evidence type="ECO:0000313" key="9">
    <source>
        <dbReference type="Proteomes" id="UP000800200"/>
    </source>
</evidence>
<dbReference type="Pfam" id="PF00743">
    <property type="entry name" value="FMO-like"/>
    <property type="match status" value="2"/>
</dbReference>
<evidence type="ECO:0000313" key="8">
    <source>
        <dbReference type="EMBL" id="KAF2192070.1"/>
    </source>
</evidence>
<dbReference type="InterPro" id="IPR000960">
    <property type="entry name" value="Flavin_mOase"/>
</dbReference>
<dbReference type="Proteomes" id="UP000800200">
    <property type="component" value="Unassembled WGS sequence"/>
</dbReference>
<evidence type="ECO:0000256" key="4">
    <source>
        <dbReference type="ARBA" id="ARBA00022827"/>
    </source>
</evidence>
<keyword evidence="9" id="KW-1185">Reference proteome</keyword>
<dbReference type="OrthoDB" id="66881at2759"/>
<keyword evidence="4" id="KW-0274">FAD</keyword>
<dbReference type="InterPro" id="IPR020946">
    <property type="entry name" value="Flavin_mOase-like"/>
</dbReference>
<proteinExistence type="inferred from homology"/>
<dbReference type="FunFam" id="3.50.50.60:FF:000138">
    <property type="entry name" value="Flavin-containing monooxygenase"/>
    <property type="match status" value="1"/>
</dbReference>
<dbReference type="InterPro" id="IPR050346">
    <property type="entry name" value="FMO-like"/>
</dbReference>
<accession>A0A6A6EPQ2</accession>
<dbReference type="Gene3D" id="3.50.50.60">
    <property type="entry name" value="FAD/NAD(P)-binding domain"/>
    <property type="match status" value="2"/>
</dbReference>
<gene>
    <name evidence="8" type="ORF">K469DRAFT_732084</name>
</gene>
<evidence type="ECO:0000256" key="1">
    <source>
        <dbReference type="ARBA" id="ARBA00001974"/>
    </source>
</evidence>
<evidence type="ECO:0000256" key="5">
    <source>
        <dbReference type="ARBA" id="ARBA00022857"/>
    </source>
</evidence>
<keyword evidence="7" id="KW-0503">Monooxygenase</keyword>
<keyword evidence="6" id="KW-0560">Oxidoreductase</keyword>
<organism evidence="8 9">
    <name type="scientific">Zopfia rhizophila CBS 207.26</name>
    <dbReference type="NCBI Taxonomy" id="1314779"/>
    <lineage>
        <taxon>Eukaryota</taxon>
        <taxon>Fungi</taxon>
        <taxon>Dikarya</taxon>
        <taxon>Ascomycota</taxon>
        <taxon>Pezizomycotina</taxon>
        <taxon>Dothideomycetes</taxon>
        <taxon>Dothideomycetes incertae sedis</taxon>
        <taxon>Zopfiaceae</taxon>
        <taxon>Zopfia</taxon>
    </lineage>
</organism>
<reference evidence="8" key="1">
    <citation type="journal article" date="2020" name="Stud. Mycol.">
        <title>101 Dothideomycetes genomes: a test case for predicting lifestyles and emergence of pathogens.</title>
        <authorList>
            <person name="Haridas S."/>
            <person name="Albert R."/>
            <person name="Binder M."/>
            <person name="Bloem J."/>
            <person name="Labutti K."/>
            <person name="Salamov A."/>
            <person name="Andreopoulos B."/>
            <person name="Baker S."/>
            <person name="Barry K."/>
            <person name="Bills G."/>
            <person name="Bluhm B."/>
            <person name="Cannon C."/>
            <person name="Castanera R."/>
            <person name="Culley D."/>
            <person name="Daum C."/>
            <person name="Ezra D."/>
            <person name="Gonzalez J."/>
            <person name="Henrissat B."/>
            <person name="Kuo A."/>
            <person name="Liang C."/>
            <person name="Lipzen A."/>
            <person name="Lutzoni F."/>
            <person name="Magnuson J."/>
            <person name="Mondo S."/>
            <person name="Nolan M."/>
            <person name="Ohm R."/>
            <person name="Pangilinan J."/>
            <person name="Park H.-J."/>
            <person name="Ramirez L."/>
            <person name="Alfaro M."/>
            <person name="Sun H."/>
            <person name="Tritt A."/>
            <person name="Yoshinaga Y."/>
            <person name="Zwiers L.-H."/>
            <person name="Turgeon B."/>
            <person name="Goodwin S."/>
            <person name="Spatafora J."/>
            <person name="Crous P."/>
            <person name="Grigoriev I."/>
        </authorList>
    </citation>
    <scope>NUCLEOTIDE SEQUENCE</scope>
    <source>
        <strain evidence="8">CBS 207.26</strain>
    </source>
</reference>
<keyword evidence="5" id="KW-0521">NADP</keyword>
<dbReference type="AlphaFoldDB" id="A0A6A6EPQ2"/>
<comment type="cofactor">
    <cofactor evidence="1">
        <name>FAD</name>
        <dbReference type="ChEBI" id="CHEBI:57692"/>
    </cofactor>
</comment>
<evidence type="ECO:0000256" key="7">
    <source>
        <dbReference type="ARBA" id="ARBA00023033"/>
    </source>
</evidence>
<dbReference type="GO" id="GO:0004499">
    <property type="term" value="F:N,N-dimethylaniline monooxygenase activity"/>
    <property type="evidence" value="ECO:0007669"/>
    <property type="project" value="InterPro"/>
</dbReference>
<sequence>MMSLRPRTIAIIGAGPAGLVAAKYFRAEKAFDKISIFEQRSFIGGIWNYTPEDRSESLLNVPQTDPSGQNQDPVWRECSQNSIHDGDISRQNGVRKLASFVSPIYEKLESNIPRGLMGFQNLNWPKESQLFPKHETVLEYIKEYGKDVQDLVQFETQVVNVEEAESNSWKVTTRNLRSGTSQREIYDAVVVANGHFIVPYIPNIPGINCWNEEYPGQITHSKYFRNASEFTNKKVIVVGNSASGIDISSQIATVSQHPLLWSIKSTSMFQPMSDPRKLDLPPISKFHISNRAVEFEDGTIERDIDAVVFATGYFYSLPFLKDVKPDLIADGSHVQHTYQHLFYTPRPTLSFLALPQRIIPFPVSEAQSAVLARVFSGRLSLPPLHEMRKWEEKVIEKMGAGRNFHLLPFPKDGNYINELSNWALTAPPREGLENEGKGKLAPVWGEWEFWCRENFPRIRGAFGAKGEERHNIRTLEELGFVYEDNVKQVAREERLI</sequence>
<evidence type="ECO:0000256" key="3">
    <source>
        <dbReference type="ARBA" id="ARBA00022630"/>
    </source>
</evidence>
<name>A0A6A6EPQ2_9PEZI</name>
<dbReference type="GO" id="GO:0050661">
    <property type="term" value="F:NADP binding"/>
    <property type="evidence" value="ECO:0007669"/>
    <property type="project" value="InterPro"/>
</dbReference>
<comment type="similarity">
    <text evidence="2">Belongs to the FMO family.</text>
</comment>